<dbReference type="InterPro" id="IPR036568">
    <property type="entry name" value="GGCT-like_sf"/>
</dbReference>
<dbReference type="OrthoDB" id="1933483at2759"/>
<dbReference type="EC" id="4.3.2.7" evidence="2"/>
<dbReference type="PANTHER" id="PTHR12192:SF26">
    <property type="entry name" value="GLUTATHIONE-SPECIFIC GAMMA-GLUTAMYLCYCLOTRANSFERASE 1"/>
    <property type="match status" value="1"/>
</dbReference>
<evidence type="ECO:0000313" key="6">
    <source>
        <dbReference type="EMBL" id="CAG5096314.1"/>
    </source>
</evidence>
<comment type="caution">
    <text evidence="6">The sequence shown here is derived from an EMBL/GenBank/DDBJ whole genome shotgun (WGS) entry which is preliminary data.</text>
</comment>
<evidence type="ECO:0000256" key="2">
    <source>
        <dbReference type="ARBA" id="ARBA00012344"/>
    </source>
</evidence>
<comment type="similarity">
    <text evidence="1">Belongs to the gamma-glutamylcyclotransferase family. ChaC subfamily.</text>
</comment>
<evidence type="ECO:0000313" key="7">
    <source>
        <dbReference type="Proteomes" id="UP000786811"/>
    </source>
</evidence>
<evidence type="ECO:0000256" key="1">
    <source>
        <dbReference type="ARBA" id="ARBA00009662"/>
    </source>
</evidence>
<dbReference type="GO" id="GO:0061928">
    <property type="term" value="F:glutathione specific gamma-glutamylcyclotransferase activity"/>
    <property type="evidence" value="ECO:0007669"/>
    <property type="project" value="UniProtKB-EC"/>
</dbReference>
<dbReference type="InterPro" id="IPR013024">
    <property type="entry name" value="GGCT-like"/>
</dbReference>
<keyword evidence="7" id="KW-1185">Reference proteome</keyword>
<dbReference type="SUPFAM" id="SSF110857">
    <property type="entry name" value="Gamma-glutamyl cyclotransferase-like"/>
    <property type="match status" value="1"/>
</dbReference>
<evidence type="ECO:0000256" key="4">
    <source>
        <dbReference type="ARBA" id="ARBA00048073"/>
    </source>
</evidence>
<sequence>MADTNGLWIFGYGSLCWNPGFEFNRSITGHIKGFERKFWQGNATHRGTAEKPGRVVTLVENKEEITYGRAFEVKGSAALPYLDNRECKLGGYLTTITTFYSRDKKFCFPVVVYIATHDNEHWLGDAPLKDMAEQILNSKGPSGHNVEYLLRLADFMHRFIPEAFDDHLFTLETIVRAKIKKQKLCLNTLMGNREFTVELETAADLEIGQSNSDDEDINGNNEPPAHSFQYTSRIPVKTLRCLKP</sequence>
<keyword evidence="3" id="KW-0456">Lyase</keyword>
<organism evidence="6 7">
    <name type="scientific">Cotesia congregata</name>
    <name type="common">Parasitoid wasp</name>
    <name type="synonym">Apanteles congregatus</name>
    <dbReference type="NCBI Taxonomy" id="51543"/>
    <lineage>
        <taxon>Eukaryota</taxon>
        <taxon>Metazoa</taxon>
        <taxon>Ecdysozoa</taxon>
        <taxon>Arthropoda</taxon>
        <taxon>Hexapoda</taxon>
        <taxon>Insecta</taxon>
        <taxon>Pterygota</taxon>
        <taxon>Neoptera</taxon>
        <taxon>Endopterygota</taxon>
        <taxon>Hymenoptera</taxon>
        <taxon>Apocrita</taxon>
        <taxon>Ichneumonoidea</taxon>
        <taxon>Braconidae</taxon>
        <taxon>Microgastrinae</taxon>
        <taxon>Cotesia</taxon>
    </lineage>
</organism>
<name>A0A8J2MQG1_COTCN</name>
<dbReference type="CDD" id="cd06661">
    <property type="entry name" value="GGCT_like"/>
    <property type="match status" value="1"/>
</dbReference>
<proteinExistence type="inferred from homology"/>
<protein>
    <recommendedName>
        <fullName evidence="2">glutathione-specific gamma-glutamylcyclotransferase</fullName>
        <ecNumber evidence="2">4.3.2.7</ecNumber>
    </recommendedName>
</protein>
<dbReference type="EMBL" id="CAJNRD030001121">
    <property type="protein sequence ID" value="CAG5096314.1"/>
    <property type="molecule type" value="Genomic_DNA"/>
</dbReference>
<dbReference type="InterPro" id="IPR006840">
    <property type="entry name" value="ChaC"/>
</dbReference>
<dbReference type="GO" id="GO:0005737">
    <property type="term" value="C:cytoplasm"/>
    <property type="evidence" value="ECO:0007669"/>
    <property type="project" value="TreeGrafter"/>
</dbReference>
<evidence type="ECO:0000256" key="3">
    <source>
        <dbReference type="ARBA" id="ARBA00023239"/>
    </source>
</evidence>
<comment type="catalytic activity">
    <reaction evidence="4">
        <text>glutathione = L-cysteinylglycine + 5-oxo-L-proline</text>
        <dbReference type="Rhea" id="RHEA:47724"/>
        <dbReference type="ChEBI" id="CHEBI:57925"/>
        <dbReference type="ChEBI" id="CHEBI:58402"/>
        <dbReference type="ChEBI" id="CHEBI:61694"/>
        <dbReference type="EC" id="4.3.2.7"/>
    </reaction>
</comment>
<dbReference type="GO" id="GO:0006751">
    <property type="term" value="P:glutathione catabolic process"/>
    <property type="evidence" value="ECO:0007669"/>
    <property type="project" value="InterPro"/>
</dbReference>
<dbReference type="PANTHER" id="PTHR12192">
    <property type="entry name" value="CATION TRANSPORT PROTEIN CHAC-RELATED"/>
    <property type="match status" value="1"/>
</dbReference>
<reference evidence="6" key="1">
    <citation type="submission" date="2021-04" db="EMBL/GenBank/DDBJ databases">
        <authorList>
            <person name="Chebbi M.A.C M."/>
        </authorList>
    </citation>
    <scope>NUCLEOTIDE SEQUENCE</scope>
</reference>
<dbReference type="Gene3D" id="3.10.490.10">
    <property type="entry name" value="Gamma-glutamyl cyclotransferase-like"/>
    <property type="match status" value="1"/>
</dbReference>
<dbReference type="Proteomes" id="UP000786811">
    <property type="component" value="Unassembled WGS sequence"/>
</dbReference>
<dbReference type="Pfam" id="PF04752">
    <property type="entry name" value="ChaC"/>
    <property type="match status" value="1"/>
</dbReference>
<accession>A0A8J2MQG1</accession>
<evidence type="ECO:0000256" key="5">
    <source>
        <dbReference type="SAM" id="MobiDB-lite"/>
    </source>
</evidence>
<feature type="region of interest" description="Disordered" evidence="5">
    <location>
        <begin position="209"/>
        <end position="228"/>
    </location>
</feature>
<dbReference type="AlphaFoldDB" id="A0A8J2MQG1"/>
<gene>
    <name evidence="6" type="ORF">HICCMSTLAB_LOCUS8148</name>
</gene>